<reference evidence="3 4" key="1">
    <citation type="submission" date="2019-12" db="EMBL/GenBank/DDBJ databases">
        <title>Novel species isolated from a subtropical stream in China.</title>
        <authorList>
            <person name="Lu H."/>
        </authorList>
    </citation>
    <scope>NUCLEOTIDE SEQUENCE [LARGE SCALE GENOMIC DNA]</scope>
    <source>
        <strain evidence="3 4">DS3</strain>
    </source>
</reference>
<sequence length="279" mass="30220">MNTSRLLLSVAVLAALGGCSTVNLTAKQFLPRDSGKVTQLKKTAPAYQVENIEFTHPGGAISRGIHVRKPDAQFTVLYFMGSGVRVDAHGGVFAKPFTEMNANVISFDYHDFGRSEAPDSPFGLADLERETLALYDHVRATTKGKLVVHGHSFGSFVAARLAAKRELDALVLEGTGTNAQAYAENQIPWYAKAFVRMKLDQELAAIDNRAALRAFQGPLLVINGVNDVQTPVGTSRELFDGLANPHKRFEAVKEAGHMNAMTKPQTLGVYLAFLGGAYN</sequence>
<name>A0A6N9HQ54_9BURK</name>
<dbReference type="RefSeq" id="WP_161028490.1">
    <property type="nucleotide sequence ID" value="NZ_WWCJ01000032.1"/>
</dbReference>
<dbReference type="PANTHER" id="PTHR12277:SF81">
    <property type="entry name" value="PROTEIN ABHD13"/>
    <property type="match status" value="1"/>
</dbReference>
<dbReference type="InterPro" id="IPR000073">
    <property type="entry name" value="AB_hydrolase_1"/>
</dbReference>
<evidence type="ECO:0000259" key="2">
    <source>
        <dbReference type="Pfam" id="PF12697"/>
    </source>
</evidence>
<dbReference type="Proteomes" id="UP000448575">
    <property type="component" value="Unassembled WGS sequence"/>
</dbReference>
<dbReference type="Gene3D" id="3.40.50.1820">
    <property type="entry name" value="alpha/beta hydrolase"/>
    <property type="match status" value="1"/>
</dbReference>
<feature type="chain" id="PRO_5027019172" evidence="1">
    <location>
        <begin position="26"/>
        <end position="279"/>
    </location>
</feature>
<dbReference type="InterPro" id="IPR029058">
    <property type="entry name" value="AB_hydrolase_fold"/>
</dbReference>
<keyword evidence="4" id="KW-1185">Reference proteome</keyword>
<keyword evidence="1" id="KW-0732">Signal</keyword>
<organism evidence="3 4">
    <name type="scientific">Pseudoduganella guangdongensis</name>
    <dbReference type="NCBI Taxonomy" id="2692179"/>
    <lineage>
        <taxon>Bacteria</taxon>
        <taxon>Pseudomonadati</taxon>
        <taxon>Pseudomonadota</taxon>
        <taxon>Betaproteobacteria</taxon>
        <taxon>Burkholderiales</taxon>
        <taxon>Oxalobacteraceae</taxon>
        <taxon>Telluria group</taxon>
        <taxon>Pseudoduganella</taxon>
    </lineage>
</organism>
<dbReference type="PANTHER" id="PTHR12277">
    <property type="entry name" value="ALPHA/BETA HYDROLASE DOMAIN-CONTAINING PROTEIN"/>
    <property type="match status" value="1"/>
</dbReference>
<feature type="domain" description="AB hydrolase-1" evidence="2">
    <location>
        <begin position="89"/>
        <end position="195"/>
    </location>
</feature>
<dbReference type="PROSITE" id="PS51257">
    <property type="entry name" value="PROKAR_LIPOPROTEIN"/>
    <property type="match status" value="1"/>
</dbReference>
<protein>
    <submittedName>
        <fullName evidence="3">Alpha/beta fold hydrolase</fullName>
    </submittedName>
</protein>
<comment type="caution">
    <text evidence="3">The sequence shown here is derived from an EMBL/GenBank/DDBJ whole genome shotgun (WGS) entry which is preliminary data.</text>
</comment>
<dbReference type="AlphaFoldDB" id="A0A6N9HQ54"/>
<keyword evidence="3" id="KW-0378">Hydrolase</keyword>
<accession>A0A6N9HQ54</accession>
<dbReference type="EMBL" id="WWCJ01000032">
    <property type="protein sequence ID" value="MYN05546.1"/>
    <property type="molecule type" value="Genomic_DNA"/>
</dbReference>
<dbReference type="Pfam" id="PF12697">
    <property type="entry name" value="Abhydrolase_6"/>
    <property type="match status" value="1"/>
</dbReference>
<feature type="signal peptide" evidence="1">
    <location>
        <begin position="1"/>
        <end position="25"/>
    </location>
</feature>
<evidence type="ECO:0000313" key="4">
    <source>
        <dbReference type="Proteomes" id="UP000448575"/>
    </source>
</evidence>
<dbReference type="SUPFAM" id="SSF53474">
    <property type="entry name" value="alpha/beta-Hydrolases"/>
    <property type="match status" value="1"/>
</dbReference>
<evidence type="ECO:0000313" key="3">
    <source>
        <dbReference type="EMBL" id="MYN05546.1"/>
    </source>
</evidence>
<proteinExistence type="predicted"/>
<evidence type="ECO:0000256" key="1">
    <source>
        <dbReference type="SAM" id="SignalP"/>
    </source>
</evidence>
<gene>
    <name evidence="3" type="ORF">GTP41_25975</name>
</gene>
<dbReference type="GO" id="GO:0016787">
    <property type="term" value="F:hydrolase activity"/>
    <property type="evidence" value="ECO:0007669"/>
    <property type="project" value="UniProtKB-KW"/>
</dbReference>